<dbReference type="EC" id="3.2.2.23" evidence="15"/>
<evidence type="ECO:0000256" key="8">
    <source>
        <dbReference type="ARBA" id="ARBA00022833"/>
    </source>
</evidence>
<dbReference type="InterPro" id="IPR000214">
    <property type="entry name" value="Znf_DNA_glyclase/AP_lyase"/>
</dbReference>
<keyword evidence="19" id="KW-1185">Reference proteome</keyword>
<organism evidence="18 19">
    <name type="scientific">Sinobaca qinghaiensis</name>
    <dbReference type="NCBI Taxonomy" id="342944"/>
    <lineage>
        <taxon>Bacteria</taxon>
        <taxon>Bacillati</taxon>
        <taxon>Bacillota</taxon>
        <taxon>Bacilli</taxon>
        <taxon>Bacillales</taxon>
        <taxon>Sporolactobacillaceae</taxon>
        <taxon>Sinobaca</taxon>
    </lineage>
</organism>
<dbReference type="InterPro" id="IPR015886">
    <property type="entry name" value="H2TH_FPG"/>
</dbReference>
<dbReference type="CDD" id="cd08966">
    <property type="entry name" value="EcFpg-like_N"/>
    <property type="match status" value="1"/>
</dbReference>
<keyword evidence="6 15" id="KW-0863">Zinc-finger</keyword>
<comment type="similarity">
    <text evidence="2 15">Belongs to the FPG family.</text>
</comment>
<evidence type="ECO:0000256" key="13">
    <source>
        <dbReference type="ARBA" id="ARBA00023295"/>
    </source>
</evidence>
<dbReference type="SUPFAM" id="SSF57716">
    <property type="entry name" value="Glucocorticoid receptor-like (DNA-binding domain)"/>
    <property type="match status" value="1"/>
</dbReference>
<evidence type="ECO:0000256" key="1">
    <source>
        <dbReference type="ARBA" id="ARBA00001668"/>
    </source>
</evidence>
<feature type="binding site" evidence="15">
    <location>
        <position position="92"/>
    </location>
    <ligand>
        <name>DNA</name>
        <dbReference type="ChEBI" id="CHEBI:16991"/>
    </ligand>
</feature>
<accession>A0A419V749</accession>
<keyword evidence="4 15" id="KW-0479">Metal-binding</keyword>
<dbReference type="InterPro" id="IPR010663">
    <property type="entry name" value="Znf_FPG/IleRS"/>
</dbReference>
<dbReference type="PANTHER" id="PTHR22993">
    <property type="entry name" value="FORMAMIDOPYRIMIDINE-DNA GLYCOSYLASE"/>
    <property type="match status" value="1"/>
</dbReference>
<sequence>MPELPEVETVKETLNHLVAGKTLEKIEVGWPKMIKRPDDAEAFVMMLSGQKIHRVARRGKFLSFVLDDYVMVSHLRMEGRYEMAAGSEPDKHTHVRFHFTDGTELRYRDVRKFGTMHIFNPGEEQTSLPLSQLGPEPVNDPSFTPAYLQQIFAKTSRTIKTVLLDQRAIAGLGNIYVDESLFRSGIMPNKKARLLNNGQIAGLHKEITATIAEAIASGGSSVRSYVNGQGEMGMFQNQLYVYARRDEPCKQCGTPIEKMIEAGRGTHYCPSCQR</sequence>
<evidence type="ECO:0000313" key="18">
    <source>
        <dbReference type="EMBL" id="RKD75736.1"/>
    </source>
</evidence>
<gene>
    <name evidence="15" type="primary">mutM</name>
    <name evidence="15" type="synonym">fpg</name>
    <name evidence="18" type="ORF">ATL39_1439</name>
</gene>
<evidence type="ECO:0000256" key="5">
    <source>
        <dbReference type="ARBA" id="ARBA00022763"/>
    </source>
</evidence>
<protein>
    <recommendedName>
        <fullName evidence="15">Formamidopyrimidine-DNA glycosylase</fullName>
        <shortName evidence="15">Fapy-DNA glycosylase</shortName>
        <ecNumber evidence="15">3.2.2.23</ecNumber>
    </recommendedName>
    <alternativeName>
        <fullName evidence="15">DNA-(apurinic or apyrimidinic site) lyase MutM</fullName>
        <shortName evidence="15">AP lyase MutM</shortName>
        <ecNumber evidence="15">4.2.99.18</ecNumber>
    </alternativeName>
</protein>
<keyword evidence="5 15" id="KW-0227">DNA damage</keyword>
<dbReference type="InterPro" id="IPR020629">
    <property type="entry name" value="FPG_Glyclase"/>
</dbReference>
<dbReference type="InterPro" id="IPR012319">
    <property type="entry name" value="FPG_cat"/>
</dbReference>
<comment type="subunit">
    <text evidence="3 15">Monomer.</text>
</comment>
<dbReference type="Pfam" id="PF06827">
    <property type="entry name" value="zf-FPG_IleRS"/>
    <property type="match status" value="1"/>
</dbReference>
<feature type="active site" description="Proton donor; for beta-elimination activity" evidence="15">
    <location>
        <position position="60"/>
    </location>
</feature>
<feature type="active site" description="Proton donor" evidence="15">
    <location>
        <position position="3"/>
    </location>
</feature>
<comment type="catalytic activity">
    <reaction evidence="1 15">
        <text>Hydrolysis of DNA containing ring-opened 7-methylguanine residues, releasing 2,6-diamino-4-hydroxy-5-(N-methyl)formamidopyrimidine.</text>
        <dbReference type="EC" id="3.2.2.23"/>
    </reaction>
</comment>
<keyword evidence="7 15" id="KW-0378">Hydrolase</keyword>
<evidence type="ECO:0000256" key="3">
    <source>
        <dbReference type="ARBA" id="ARBA00011245"/>
    </source>
</evidence>
<evidence type="ECO:0000259" key="16">
    <source>
        <dbReference type="PROSITE" id="PS51066"/>
    </source>
</evidence>
<dbReference type="FunFam" id="1.10.8.50:FF:000003">
    <property type="entry name" value="Formamidopyrimidine-DNA glycosylase"/>
    <property type="match status" value="1"/>
</dbReference>
<dbReference type="SMART" id="SM01232">
    <property type="entry name" value="H2TH"/>
    <property type="match status" value="1"/>
</dbReference>
<dbReference type="SUPFAM" id="SSF81624">
    <property type="entry name" value="N-terminal domain of MutM-like DNA repair proteins"/>
    <property type="match status" value="1"/>
</dbReference>
<keyword evidence="10 15" id="KW-0234">DNA repair</keyword>
<dbReference type="PROSITE" id="PS51066">
    <property type="entry name" value="ZF_FPG_2"/>
    <property type="match status" value="1"/>
</dbReference>
<dbReference type="Gene3D" id="1.10.8.50">
    <property type="match status" value="1"/>
</dbReference>
<dbReference type="AlphaFoldDB" id="A0A419V749"/>
<dbReference type="Gene3D" id="3.20.190.10">
    <property type="entry name" value="MutM-like, N-terminal"/>
    <property type="match status" value="1"/>
</dbReference>
<comment type="function">
    <text evidence="15">Involved in base excision repair of DNA damaged by oxidation or by mutagenic agents. Acts as DNA glycosylase that recognizes and removes damaged bases. Has a preference for oxidized purines, such as 7,8-dihydro-8-oxoguanine (8-oxoG). Has AP (apurinic/apyrimidinic) lyase activity and introduces nicks in the DNA strand. Cleaves the DNA backbone by beta-delta elimination to generate a single-strand break at the site of the removed base with both 3'- and 5'-phosphates.</text>
</comment>
<evidence type="ECO:0000256" key="7">
    <source>
        <dbReference type="ARBA" id="ARBA00022801"/>
    </source>
</evidence>
<keyword evidence="13 15" id="KW-0326">Glycosidase</keyword>
<dbReference type="SUPFAM" id="SSF46946">
    <property type="entry name" value="S13-like H2TH domain"/>
    <property type="match status" value="1"/>
</dbReference>
<dbReference type="OrthoDB" id="9800855at2"/>
<dbReference type="GO" id="GO:0008270">
    <property type="term" value="F:zinc ion binding"/>
    <property type="evidence" value="ECO:0007669"/>
    <property type="project" value="UniProtKB-UniRule"/>
</dbReference>
<dbReference type="Proteomes" id="UP000285120">
    <property type="component" value="Unassembled WGS sequence"/>
</dbReference>
<feature type="active site" description="Schiff-base intermediate with DNA" evidence="15">
    <location>
        <position position="2"/>
    </location>
</feature>
<dbReference type="SMART" id="SM00898">
    <property type="entry name" value="Fapy_DNA_glyco"/>
    <property type="match status" value="1"/>
</dbReference>
<feature type="active site" description="Proton donor; for delta-elimination activity" evidence="15">
    <location>
        <position position="264"/>
    </location>
</feature>
<evidence type="ECO:0000256" key="10">
    <source>
        <dbReference type="ARBA" id="ARBA00023204"/>
    </source>
</evidence>
<evidence type="ECO:0000256" key="14">
    <source>
        <dbReference type="ARBA" id="ARBA00044632"/>
    </source>
</evidence>
<evidence type="ECO:0000313" key="19">
    <source>
        <dbReference type="Proteomes" id="UP000285120"/>
    </source>
</evidence>
<comment type="catalytic activity">
    <reaction evidence="14 15">
        <text>2'-deoxyribonucleotide-(2'-deoxyribose 5'-phosphate)-2'-deoxyribonucleotide-DNA = a 3'-end 2'-deoxyribonucleotide-(2,3-dehydro-2,3-deoxyribose 5'-phosphate)-DNA + a 5'-end 5'-phospho-2'-deoxyribonucleoside-DNA + H(+)</text>
        <dbReference type="Rhea" id="RHEA:66592"/>
        <dbReference type="Rhea" id="RHEA-COMP:13180"/>
        <dbReference type="Rhea" id="RHEA-COMP:16897"/>
        <dbReference type="Rhea" id="RHEA-COMP:17067"/>
        <dbReference type="ChEBI" id="CHEBI:15378"/>
        <dbReference type="ChEBI" id="CHEBI:136412"/>
        <dbReference type="ChEBI" id="CHEBI:157695"/>
        <dbReference type="ChEBI" id="CHEBI:167181"/>
        <dbReference type="EC" id="4.2.99.18"/>
    </reaction>
</comment>
<evidence type="ECO:0000256" key="15">
    <source>
        <dbReference type="HAMAP-Rule" id="MF_00103"/>
    </source>
</evidence>
<comment type="caution">
    <text evidence="15">Lacks conserved residue(s) required for the propagation of feature annotation.</text>
</comment>
<dbReference type="Pfam" id="PF06831">
    <property type="entry name" value="H2TH"/>
    <property type="match status" value="1"/>
</dbReference>
<dbReference type="RefSeq" id="WP_120192594.1">
    <property type="nucleotide sequence ID" value="NZ_RAPK01000007.1"/>
</dbReference>
<keyword evidence="11 15" id="KW-0456">Lyase</keyword>
<dbReference type="GO" id="GO:0003684">
    <property type="term" value="F:damaged DNA binding"/>
    <property type="evidence" value="ECO:0007669"/>
    <property type="project" value="InterPro"/>
</dbReference>
<feature type="domain" description="FPG-type" evidence="16">
    <location>
        <begin position="240"/>
        <end position="274"/>
    </location>
</feature>
<dbReference type="PROSITE" id="PS51068">
    <property type="entry name" value="FPG_CAT"/>
    <property type="match status" value="1"/>
</dbReference>
<dbReference type="GO" id="GO:0140078">
    <property type="term" value="F:class I DNA-(apurinic or apyrimidinic site) endonuclease activity"/>
    <property type="evidence" value="ECO:0007669"/>
    <property type="project" value="UniProtKB-EC"/>
</dbReference>
<dbReference type="InterPro" id="IPR035937">
    <property type="entry name" value="FPG_N"/>
</dbReference>
<comment type="cofactor">
    <cofactor evidence="15">
        <name>Zn(2+)</name>
        <dbReference type="ChEBI" id="CHEBI:29105"/>
    </cofactor>
    <text evidence="15">Binds 1 zinc ion per subunit.</text>
</comment>
<dbReference type="NCBIfam" id="TIGR00577">
    <property type="entry name" value="fpg"/>
    <property type="match status" value="1"/>
</dbReference>
<evidence type="ECO:0000256" key="4">
    <source>
        <dbReference type="ARBA" id="ARBA00022723"/>
    </source>
</evidence>
<keyword evidence="9 15" id="KW-0238">DNA-binding</keyword>
<evidence type="ECO:0000256" key="2">
    <source>
        <dbReference type="ARBA" id="ARBA00009409"/>
    </source>
</evidence>
<dbReference type="EC" id="4.2.99.18" evidence="15"/>
<dbReference type="GO" id="GO:0034039">
    <property type="term" value="F:8-oxo-7,8-dihydroguanine DNA N-glycosylase activity"/>
    <property type="evidence" value="ECO:0007669"/>
    <property type="project" value="TreeGrafter"/>
</dbReference>
<dbReference type="InterPro" id="IPR010979">
    <property type="entry name" value="Ribosomal_uS13-like_H2TH"/>
</dbReference>
<feature type="domain" description="Formamidopyrimidine-DNA glycosylase catalytic" evidence="17">
    <location>
        <begin position="2"/>
        <end position="114"/>
    </location>
</feature>
<dbReference type="PANTHER" id="PTHR22993:SF9">
    <property type="entry name" value="FORMAMIDOPYRIMIDINE-DNA GLYCOSYLASE"/>
    <property type="match status" value="1"/>
</dbReference>
<dbReference type="Pfam" id="PF01149">
    <property type="entry name" value="Fapy_DNA_glyco"/>
    <property type="match status" value="1"/>
</dbReference>
<keyword evidence="8 15" id="KW-0862">Zinc</keyword>
<dbReference type="GO" id="GO:0003690">
    <property type="term" value="F:double-stranded DNA binding"/>
    <property type="evidence" value="ECO:0007669"/>
    <property type="project" value="UniProtKB-ARBA"/>
</dbReference>
<name>A0A419V749_9BACL</name>
<keyword evidence="12 15" id="KW-0511">Multifunctional enzyme</keyword>
<proteinExistence type="inferred from homology"/>
<dbReference type="GO" id="GO:0006284">
    <property type="term" value="P:base-excision repair"/>
    <property type="evidence" value="ECO:0007669"/>
    <property type="project" value="InterPro"/>
</dbReference>
<evidence type="ECO:0000256" key="12">
    <source>
        <dbReference type="ARBA" id="ARBA00023268"/>
    </source>
</evidence>
<dbReference type="EMBL" id="RAPK01000007">
    <property type="protein sequence ID" value="RKD75736.1"/>
    <property type="molecule type" value="Genomic_DNA"/>
</dbReference>
<feature type="binding site" evidence="15">
    <location>
        <position position="111"/>
    </location>
    <ligand>
        <name>DNA</name>
        <dbReference type="ChEBI" id="CHEBI:16991"/>
    </ligand>
</feature>
<dbReference type="InterPro" id="IPR015887">
    <property type="entry name" value="DNA_glyclase_Znf_dom_DNA_BS"/>
</dbReference>
<evidence type="ECO:0000256" key="11">
    <source>
        <dbReference type="ARBA" id="ARBA00023239"/>
    </source>
</evidence>
<dbReference type="NCBIfam" id="NF002211">
    <property type="entry name" value="PRK01103.1"/>
    <property type="match status" value="1"/>
</dbReference>
<evidence type="ECO:0000256" key="6">
    <source>
        <dbReference type="ARBA" id="ARBA00022771"/>
    </source>
</evidence>
<evidence type="ECO:0000259" key="17">
    <source>
        <dbReference type="PROSITE" id="PS51068"/>
    </source>
</evidence>
<dbReference type="HAMAP" id="MF_00103">
    <property type="entry name" value="Fapy_DNA_glycosyl"/>
    <property type="match status" value="1"/>
</dbReference>
<evidence type="ECO:0000256" key="9">
    <source>
        <dbReference type="ARBA" id="ARBA00023125"/>
    </source>
</evidence>
<comment type="caution">
    <text evidence="18">The sequence shown here is derived from an EMBL/GenBank/DDBJ whole genome shotgun (WGS) entry which is preliminary data.</text>
</comment>
<dbReference type="PROSITE" id="PS01242">
    <property type="entry name" value="ZF_FPG_1"/>
    <property type="match status" value="1"/>
</dbReference>
<reference evidence="18 19" key="1">
    <citation type="submission" date="2018-09" db="EMBL/GenBank/DDBJ databases">
        <title>Genomic Encyclopedia of Archaeal and Bacterial Type Strains, Phase II (KMG-II): from individual species to whole genera.</title>
        <authorList>
            <person name="Goeker M."/>
        </authorList>
    </citation>
    <scope>NUCLEOTIDE SEQUENCE [LARGE SCALE GENOMIC DNA]</scope>
    <source>
        <strain evidence="18 19">DSM 17008</strain>
    </source>
</reference>